<comment type="caution">
    <text evidence="3">The sequence shown here is derived from an EMBL/GenBank/DDBJ whole genome shotgun (WGS) entry which is preliminary data.</text>
</comment>
<evidence type="ECO:0000259" key="2">
    <source>
        <dbReference type="Pfam" id="PF00496"/>
    </source>
</evidence>
<dbReference type="Gene3D" id="3.10.105.10">
    <property type="entry name" value="Dipeptide-binding Protein, Domain 3"/>
    <property type="match status" value="1"/>
</dbReference>
<dbReference type="Proteomes" id="UP001321047">
    <property type="component" value="Unassembled WGS sequence"/>
</dbReference>
<evidence type="ECO:0000313" key="4">
    <source>
        <dbReference type="Proteomes" id="UP001321047"/>
    </source>
</evidence>
<dbReference type="AlphaFoldDB" id="A0AAP2Z674"/>
<dbReference type="GO" id="GO:0015833">
    <property type="term" value="P:peptide transport"/>
    <property type="evidence" value="ECO:0007669"/>
    <property type="project" value="TreeGrafter"/>
</dbReference>
<dbReference type="PIRSF" id="PIRSF002741">
    <property type="entry name" value="MppA"/>
    <property type="match status" value="1"/>
</dbReference>
<dbReference type="Gene3D" id="3.90.76.10">
    <property type="entry name" value="Dipeptide-binding Protein, Domain 1"/>
    <property type="match status" value="1"/>
</dbReference>
<dbReference type="GO" id="GO:1904680">
    <property type="term" value="F:peptide transmembrane transporter activity"/>
    <property type="evidence" value="ECO:0007669"/>
    <property type="project" value="TreeGrafter"/>
</dbReference>
<proteinExistence type="predicted"/>
<dbReference type="InterPro" id="IPR039424">
    <property type="entry name" value="SBP_5"/>
</dbReference>
<feature type="region of interest" description="Disordered" evidence="1">
    <location>
        <begin position="33"/>
        <end position="72"/>
    </location>
</feature>
<feature type="domain" description="Solute-binding protein family 5" evidence="2">
    <location>
        <begin position="104"/>
        <end position="450"/>
    </location>
</feature>
<dbReference type="GO" id="GO:0042597">
    <property type="term" value="C:periplasmic space"/>
    <property type="evidence" value="ECO:0007669"/>
    <property type="project" value="UniProtKB-ARBA"/>
</dbReference>
<dbReference type="EMBL" id="JAOPJZ010000002">
    <property type="protein sequence ID" value="MCU4751396.1"/>
    <property type="molecule type" value="Genomic_DNA"/>
</dbReference>
<dbReference type="PANTHER" id="PTHR30290">
    <property type="entry name" value="PERIPLASMIC BINDING COMPONENT OF ABC TRANSPORTER"/>
    <property type="match status" value="1"/>
</dbReference>
<feature type="compositionally biased region" description="Basic and acidic residues" evidence="1">
    <location>
        <begin position="54"/>
        <end position="64"/>
    </location>
</feature>
<reference evidence="3 4" key="1">
    <citation type="submission" date="2022-09" db="EMBL/GenBank/DDBJ databases">
        <title>Enrichment on poylsaccharides allowed isolation of novel metabolic and taxonomic groups of Haloarchaea.</title>
        <authorList>
            <person name="Sorokin D.Y."/>
            <person name="Elcheninov A.G."/>
            <person name="Khizhniak T.V."/>
            <person name="Kolganova T.V."/>
            <person name="Kublanov I.V."/>
        </authorList>
    </citation>
    <scope>NUCLEOTIDE SEQUENCE [LARGE SCALE GENOMIC DNA]</scope>
    <source>
        <strain evidence="3 4">AArc-curdl1</strain>
    </source>
</reference>
<dbReference type="SUPFAM" id="SSF53850">
    <property type="entry name" value="Periplasmic binding protein-like II"/>
    <property type="match status" value="1"/>
</dbReference>
<dbReference type="InterPro" id="IPR030678">
    <property type="entry name" value="Peptide/Ni-bd"/>
</dbReference>
<dbReference type="RefSeq" id="WP_342807115.1">
    <property type="nucleotide sequence ID" value="NZ_JAOPJZ010000002.1"/>
</dbReference>
<dbReference type="InterPro" id="IPR000914">
    <property type="entry name" value="SBP_5_dom"/>
</dbReference>
<dbReference type="GO" id="GO:0043190">
    <property type="term" value="C:ATP-binding cassette (ABC) transporter complex"/>
    <property type="evidence" value="ECO:0007669"/>
    <property type="project" value="InterPro"/>
</dbReference>
<gene>
    <name evidence="3" type="ORF">OB919_05285</name>
</gene>
<organism evidence="3 4">
    <name type="scientific">Natronosalvus hydrolyticus</name>
    <dbReference type="NCBI Taxonomy" id="2979988"/>
    <lineage>
        <taxon>Archaea</taxon>
        <taxon>Methanobacteriati</taxon>
        <taxon>Methanobacteriota</taxon>
        <taxon>Stenosarchaea group</taxon>
        <taxon>Halobacteria</taxon>
        <taxon>Halobacteriales</taxon>
        <taxon>Natrialbaceae</taxon>
        <taxon>Natronosalvus</taxon>
    </lineage>
</organism>
<sequence>MTYDTSNKARRTVLKTVGAAGLVGMAGCLGGDDSNESGNGNGNGNGNGDDNPEDRDRSEQERVPHATIAINDDPTRDDWNHYGGVIPYWTNILEPLVWVSNEMELVPWLASDWEQTGELTWEFSLREGVQFHNGEEVTADEVIFSFETILDEWVWAPGWLHIESGNIVALDEYTVEFTTTDPFPTFPGTIAHNLVAIQHPDRDHTEDRVIGTGPFQLEEIEQHQEVRTSAFEDYWNDEPILEELTFRVIEDPNTRTLSLENREIDVALAPPRSRIASIESDDSLYLDRQNRPGAGYAGINIHKSPTDDVALRQALNHAISQETTVDTILEGVGDPGRGPISPIIYWSAHDEITDYEKDDDRAADLVSESDYDGESLEILVANDLVDGREMAQVIQGSLDGIGVNSDIQVLERSAFSEAERDGEAHLILQERGSNSGDADYIIYEGFHSEGDLNQRLYEEEGTGLHNLGGEVDDLIEQGFQTGDEDEKATAYKEAQQHIVDQAVTIPLYYSEFIAAAHENIDGAELGAIPQFSRWTDLEHWE</sequence>
<evidence type="ECO:0000256" key="1">
    <source>
        <dbReference type="SAM" id="MobiDB-lite"/>
    </source>
</evidence>
<protein>
    <submittedName>
        <fullName evidence="3">ABC transporter substrate-binding protein</fullName>
    </submittedName>
</protein>
<dbReference type="Pfam" id="PF00496">
    <property type="entry name" value="SBP_bac_5"/>
    <property type="match status" value="1"/>
</dbReference>
<name>A0AAP2Z674_9EURY</name>
<keyword evidence="4" id="KW-1185">Reference proteome</keyword>
<dbReference type="Gene3D" id="3.40.190.10">
    <property type="entry name" value="Periplasmic binding protein-like II"/>
    <property type="match status" value="1"/>
</dbReference>
<evidence type="ECO:0000313" key="3">
    <source>
        <dbReference type="EMBL" id="MCU4751396.1"/>
    </source>
</evidence>
<accession>A0AAP2Z674</accession>